<proteinExistence type="predicted"/>
<evidence type="ECO:0000313" key="2">
    <source>
        <dbReference type="Proteomes" id="UP000299102"/>
    </source>
</evidence>
<protein>
    <submittedName>
        <fullName evidence="1">Uncharacterized protein</fullName>
    </submittedName>
</protein>
<dbReference type="Proteomes" id="UP000299102">
    <property type="component" value="Unassembled WGS sequence"/>
</dbReference>
<keyword evidence="2" id="KW-1185">Reference proteome</keyword>
<dbReference type="AlphaFoldDB" id="A0A4C1T728"/>
<gene>
    <name evidence="1" type="ORF">EVAR_92525_1</name>
</gene>
<reference evidence="1 2" key="1">
    <citation type="journal article" date="2019" name="Commun. Biol.">
        <title>The bagworm genome reveals a unique fibroin gene that provides high tensile strength.</title>
        <authorList>
            <person name="Kono N."/>
            <person name="Nakamura H."/>
            <person name="Ohtoshi R."/>
            <person name="Tomita M."/>
            <person name="Numata K."/>
            <person name="Arakawa K."/>
        </authorList>
    </citation>
    <scope>NUCLEOTIDE SEQUENCE [LARGE SCALE GENOMIC DNA]</scope>
</reference>
<organism evidence="1 2">
    <name type="scientific">Eumeta variegata</name>
    <name type="common">Bagworm moth</name>
    <name type="synonym">Eumeta japonica</name>
    <dbReference type="NCBI Taxonomy" id="151549"/>
    <lineage>
        <taxon>Eukaryota</taxon>
        <taxon>Metazoa</taxon>
        <taxon>Ecdysozoa</taxon>
        <taxon>Arthropoda</taxon>
        <taxon>Hexapoda</taxon>
        <taxon>Insecta</taxon>
        <taxon>Pterygota</taxon>
        <taxon>Neoptera</taxon>
        <taxon>Endopterygota</taxon>
        <taxon>Lepidoptera</taxon>
        <taxon>Glossata</taxon>
        <taxon>Ditrysia</taxon>
        <taxon>Tineoidea</taxon>
        <taxon>Psychidae</taxon>
        <taxon>Oiketicinae</taxon>
        <taxon>Eumeta</taxon>
    </lineage>
</organism>
<evidence type="ECO:0000313" key="1">
    <source>
        <dbReference type="EMBL" id="GBP10005.1"/>
    </source>
</evidence>
<sequence length="78" mass="8888">MRGGVLFKRSIEELLRDEVHHCSVTNPIKDFSESRDRRWRGNCLRFISGEHAPSCVVRVHRPALSPLISSNYSTAPPD</sequence>
<accession>A0A4C1T728</accession>
<comment type="caution">
    <text evidence="1">The sequence shown here is derived from an EMBL/GenBank/DDBJ whole genome shotgun (WGS) entry which is preliminary data.</text>
</comment>
<dbReference type="EMBL" id="BGZK01000038">
    <property type="protein sequence ID" value="GBP10005.1"/>
    <property type="molecule type" value="Genomic_DNA"/>
</dbReference>
<name>A0A4C1T728_EUMVA</name>